<dbReference type="OrthoDB" id="6512771at2759"/>
<keyword evidence="8" id="KW-0804">Transcription</keyword>
<sequence>MEGTATTTATSTTTSTVSHPLVAGDSSTNPNSNSNTSRRRPRPPKPNKPQAQAQAHPRAQQPQEGDQLQPIPTAKPARQPRPPRRQKETVTPPLNEAGTSSSVAGATRGGAAAVPGPGARPGDANSKSKPPAGGGGRNRRANFGAGLTKPEKIQEKEKKPPKPRLPQGDDLTSSLTRALSTPPYPDCPICFSAIRPDHAIWSCSPSPFTPIVTSSEAQVKQYCWTAFHVRCIRSWAEKSVKEVEAAWRARGEMERKGDWRCPGCQAKREVVPSGYWCFCHSTPEPKLTRLITPHSCGNSCSRPRESGCGHPCPLACHPGPCPPCQVTTHLKCYCPKQKILSFRCGVDAKGKRTIVGERDLSCGSTCGRILNCGKHTCERVCHPSECGRCEEREVVRCYCGKDTKDVACGEGESVECFVEGEEPWIGRFACESVCERLQRLPIHFPARLSCSDPIPTSPPACGHPCEARCVVRRRRVWSVMKCRFKSPGGGGGEKEILCDKPCNALRACGRHRCRRVCCPSPRSRWRRLRERRAETWGDDAHEMAIGEEQADCMNAMWCVGSCRVASSVWRRIIRPCGRCLRSSFEEVVGHMSCGRTIYEPPIPCGTRMECHYPTPAARLPHLTTKRCACGKKEVNNVRCCWRVIRSAVGVLLMKCGFHHCERLCHADGPGGCGPCTAVCGKARKACLPNHHPCTLPCHAPQAVPKPTLPALVVLTCPCGRLKQSVHCGRTIASPPSSGSSSSSSWTQAPKCNNDCQLAKRNARLADALGIKVNLGERTLRNFEVKGGQTTYGEELAGFARGPANAKFVGVVERAFADFVGNKENKRTQVLPHMPVERRKFVHDLAAVYRMDTQMVDQEPHRSVQLLRRIDTRIPAPLLSQFVASSSGSTLGSAAPSQSLGRLADFRSLSRGGGAGAGGVGGGAAAAAASAMSWRAGATGGGGGGGGGSGVRAPTPVGGATTGPRGWTSVVAPKPTFTSTATASVTLAGGVTGGNSSSGSRTVSPAGVKRPSSSSSSSGVGVGAAVSPPPPTSEPVPDSWEDDV</sequence>
<dbReference type="AlphaFoldDB" id="A0A9P5NTX2"/>
<evidence type="ECO:0000256" key="6">
    <source>
        <dbReference type="ARBA" id="ARBA00022833"/>
    </source>
</evidence>
<keyword evidence="13" id="KW-1185">Reference proteome</keyword>
<evidence type="ECO:0000313" key="13">
    <source>
        <dbReference type="Proteomes" id="UP000724874"/>
    </source>
</evidence>
<comment type="caution">
    <text evidence="12">The sequence shown here is derived from an EMBL/GenBank/DDBJ whole genome shotgun (WGS) entry which is preliminary data.</text>
</comment>
<dbReference type="SUPFAM" id="SSF82708">
    <property type="entry name" value="R3H domain"/>
    <property type="match status" value="1"/>
</dbReference>
<evidence type="ECO:0000259" key="11">
    <source>
        <dbReference type="PROSITE" id="PS51061"/>
    </source>
</evidence>
<feature type="compositionally biased region" description="Low complexity" evidence="10">
    <location>
        <begin position="993"/>
        <end position="1025"/>
    </location>
</feature>
<dbReference type="GO" id="GO:0008270">
    <property type="term" value="F:zinc ion binding"/>
    <property type="evidence" value="ECO:0007669"/>
    <property type="project" value="UniProtKB-KW"/>
</dbReference>
<comment type="similarity">
    <text evidence="2">Belongs to the NFX1 family.</text>
</comment>
<feature type="compositionally biased region" description="Gly residues" evidence="10">
    <location>
        <begin position="938"/>
        <end position="949"/>
    </location>
</feature>
<dbReference type="GO" id="GO:0000981">
    <property type="term" value="F:DNA-binding transcription factor activity, RNA polymerase II-specific"/>
    <property type="evidence" value="ECO:0007669"/>
    <property type="project" value="TreeGrafter"/>
</dbReference>
<evidence type="ECO:0000256" key="3">
    <source>
        <dbReference type="ARBA" id="ARBA00022723"/>
    </source>
</evidence>
<dbReference type="PROSITE" id="PS51061">
    <property type="entry name" value="R3H"/>
    <property type="match status" value="1"/>
</dbReference>
<dbReference type="Proteomes" id="UP000724874">
    <property type="component" value="Unassembled WGS sequence"/>
</dbReference>
<dbReference type="GO" id="GO:0005634">
    <property type="term" value="C:nucleus"/>
    <property type="evidence" value="ECO:0007669"/>
    <property type="project" value="UniProtKB-SubCell"/>
</dbReference>
<keyword evidence="5" id="KW-0863">Zinc-finger</keyword>
<evidence type="ECO:0000256" key="5">
    <source>
        <dbReference type="ARBA" id="ARBA00022771"/>
    </source>
</evidence>
<dbReference type="Pfam" id="PF01424">
    <property type="entry name" value="R3H"/>
    <property type="match status" value="1"/>
</dbReference>
<dbReference type="CDD" id="cd06008">
    <property type="entry name" value="NF-X1-zinc-finger"/>
    <property type="match status" value="2"/>
</dbReference>
<reference evidence="12" key="1">
    <citation type="submission" date="2020-11" db="EMBL/GenBank/DDBJ databases">
        <authorList>
            <consortium name="DOE Joint Genome Institute"/>
            <person name="Ahrendt S."/>
            <person name="Riley R."/>
            <person name="Andreopoulos W."/>
            <person name="LaButti K."/>
            <person name="Pangilinan J."/>
            <person name="Ruiz-duenas F.J."/>
            <person name="Barrasa J.M."/>
            <person name="Sanchez-Garcia M."/>
            <person name="Camarero S."/>
            <person name="Miyauchi S."/>
            <person name="Serrano A."/>
            <person name="Linde D."/>
            <person name="Babiker R."/>
            <person name="Drula E."/>
            <person name="Ayuso-Fernandez I."/>
            <person name="Pacheco R."/>
            <person name="Padilla G."/>
            <person name="Ferreira P."/>
            <person name="Barriuso J."/>
            <person name="Kellner H."/>
            <person name="Castanera R."/>
            <person name="Alfaro M."/>
            <person name="Ramirez L."/>
            <person name="Pisabarro A.G."/>
            <person name="Kuo A."/>
            <person name="Tritt A."/>
            <person name="Lipzen A."/>
            <person name="He G."/>
            <person name="Yan M."/>
            <person name="Ng V."/>
            <person name="Cullen D."/>
            <person name="Martin F."/>
            <person name="Rosso M.-N."/>
            <person name="Henrissat B."/>
            <person name="Hibbett D."/>
            <person name="Martinez A.T."/>
            <person name="Grigoriev I.V."/>
        </authorList>
    </citation>
    <scope>NUCLEOTIDE SEQUENCE</scope>
    <source>
        <strain evidence="12">AH 44721</strain>
    </source>
</reference>
<dbReference type="CDD" id="cd02325">
    <property type="entry name" value="R3H"/>
    <property type="match status" value="1"/>
</dbReference>
<dbReference type="InterPro" id="IPR036867">
    <property type="entry name" value="R3H_dom_sf"/>
</dbReference>
<feature type="compositionally biased region" description="Low complexity" evidence="10">
    <location>
        <begin position="97"/>
        <end position="122"/>
    </location>
</feature>
<dbReference type="PANTHER" id="PTHR12360:SF12">
    <property type="entry name" value="TRANSCRIPTIONAL REPRESSOR NF-X1"/>
    <property type="match status" value="1"/>
</dbReference>
<organism evidence="12 13">
    <name type="scientific">Gymnopilus junonius</name>
    <name type="common">Spectacular rustgill mushroom</name>
    <name type="synonym">Gymnopilus spectabilis subsp. junonius</name>
    <dbReference type="NCBI Taxonomy" id="109634"/>
    <lineage>
        <taxon>Eukaryota</taxon>
        <taxon>Fungi</taxon>
        <taxon>Dikarya</taxon>
        <taxon>Basidiomycota</taxon>
        <taxon>Agaricomycotina</taxon>
        <taxon>Agaricomycetes</taxon>
        <taxon>Agaricomycetidae</taxon>
        <taxon>Agaricales</taxon>
        <taxon>Agaricineae</taxon>
        <taxon>Hymenogastraceae</taxon>
        <taxon>Gymnopilus</taxon>
    </lineage>
</organism>
<comment type="subcellular location">
    <subcellularLocation>
        <location evidence="1">Nucleus</location>
    </subcellularLocation>
</comment>
<evidence type="ECO:0000256" key="9">
    <source>
        <dbReference type="ARBA" id="ARBA00023242"/>
    </source>
</evidence>
<dbReference type="Gene3D" id="3.30.1370.50">
    <property type="entry name" value="R3H-like domain"/>
    <property type="match status" value="1"/>
</dbReference>
<evidence type="ECO:0000256" key="8">
    <source>
        <dbReference type="ARBA" id="ARBA00023163"/>
    </source>
</evidence>
<keyword evidence="7" id="KW-0805">Transcription regulation</keyword>
<keyword evidence="6" id="KW-0862">Zinc</keyword>
<gene>
    <name evidence="12" type="ORF">CPB84DRAFT_1813292</name>
</gene>
<name>A0A9P5NTX2_GYMJU</name>
<evidence type="ECO:0000256" key="10">
    <source>
        <dbReference type="SAM" id="MobiDB-lite"/>
    </source>
</evidence>
<evidence type="ECO:0000256" key="7">
    <source>
        <dbReference type="ARBA" id="ARBA00023015"/>
    </source>
</evidence>
<keyword evidence="9" id="KW-0539">Nucleus</keyword>
<feature type="region of interest" description="Disordered" evidence="10">
    <location>
        <begin position="1"/>
        <end position="177"/>
    </location>
</feature>
<protein>
    <recommendedName>
        <fullName evidence="11">R3H domain-containing protein</fullName>
    </recommendedName>
</protein>
<dbReference type="SMART" id="SM00438">
    <property type="entry name" value="ZnF_NFX"/>
    <property type="match status" value="4"/>
</dbReference>
<accession>A0A9P5NTX2</accession>
<feature type="region of interest" description="Disordered" evidence="10">
    <location>
        <begin position="938"/>
        <end position="972"/>
    </location>
</feature>
<dbReference type="InterPro" id="IPR034078">
    <property type="entry name" value="NFX1_fam"/>
</dbReference>
<feature type="compositionally biased region" description="Low complexity" evidence="10">
    <location>
        <begin position="1"/>
        <end position="16"/>
    </location>
</feature>
<dbReference type="PANTHER" id="PTHR12360">
    <property type="entry name" value="NUCLEAR TRANSCRIPTION FACTOR, X-BOX BINDING 1 NFX1"/>
    <property type="match status" value="1"/>
</dbReference>
<evidence type="ECO:0000313" key="12">
    <source>
        <dbReference type="EMBL" id="KAF8908533.1"/>
    </source>
</evidence>
<dbReference type="InterPro" id="IPR001374">
    <property type="entry name" value="R3H_dom"/>
</dbReference>
<dbReference type="GO" id="GO:0000122">
    <property type="term" value="P:negative regulation of transcription by RNA polymerase II"/>
    <property type="evidence" value="ECO:0007669"/>
    <property type="project" value="TreeGrafter"/>
</dbReference>
<dbReference type="EMBL" id="JADNYJ010000011">
    <property type="protein sequence ID" value="KAF8908533.1"/>
    <property type="molecule type" value="Genomic_DNA"/>
</dbReference>
<feature type="compositionally biased region" description="Low complexity" evidence="10">
    <location>
        <begin position="26"/>
        <end position="36"/>
    </location>
</feature>
<proteinExistence type="inferred from homology"/>
<feature type="compositionally biased region" description="Low complexity" evidence="10">
    <location>
        <begin position="48"/>
        <end position="63"/>
    </location>
</feature>
<evidence type="ECO:0000256" key="1">
    <source>
        <dbReference type="ARBA" id="ARBA00004123"/>
    </source>
</evidence>
<feature type="region of interest" description="Disordered" evidence="10">
    <location>
        <begin position="986"/>
        <end position="1043"/>
    </location>
</feature>
<keyword evidence="3" id="KW-0479">Metal-binding</keyword>
<dbReference type="GO" id="GO:0000977">
    <property type="term" value="F:RNA polymerase II transcription regulatory region sequence-specific DNA binding"/>
    <property type="evidence" value="ECO:0007669"/>
    <property type="project" value="TreeGrafter"/>
</dbReference>
<dbReference type="InterPro" id="IPR000967">
    <property type="entry name" value="Znf_NFX1"/>
</dbReference>
<feature type="domain" description="R3H" evidence="11">
    <location>
        <begin position="805"/>
        <end position="869"/>
    </location>
</feature>
<evidence type="ECO:0000256" key="2">
    <source>
        <dbReference type="ARBA" id="ARBA00007269"/>
    </source>
</evidence>
<keyword evidence="4" id="KW-0677">Repeat</keyword>
<evidence type="ECO:0000256" key="4">
    <source>
        <dbReference type="ARBA" id="ARBA00022737"/>
    </source>
</evidence>
<feature type="compositionally biased region" description="Basic and acidic residues" evidence="10">
    <location>
        <begin position="149"/>
        <end position="160"/>
    </location>
</feature>